<evidence type="ECO:0000313" key="1">
    <source>
        <dbReference type="EMBL" id="MEN0642459.1"/>
    </source>
</evidence>
<organism evidence="1 2">
    <name type="scientific">Alkalicoccobacillus gibsonii</name>
    <dbReference type="NCBI Taxonomy" id="79881"/>
    <lineage>
        <taxon>Bacteria</taxon>
        <taxon>Bacillati</taxon>
        <taxon>Bacillota</taxon>
        <taxon>Bacilli</taxon>
        <taxon>Bacillales</taxon>
        <taxon>Bacillaceae</taxon>
        <taxon>Alkalicoccobacillus</taxon>
    </lineage>
</organism>
<reference evidence="1 2" key="1">
    <citation type="submission" date="2024-03" db="EMBL/GenBank/DDBJ databases">
        <title>Bacilli Hybrid Assemblies.</title>
        <authorList>
            <person name="Kovac J."/>
        </authorList>
    </citation>
    <scope>NUCLEOTIDE SEQUENCE [LARGE SCALE GENOMIC DNA]</scope>
    <source>
        <strain evidence="1 2">FSL R7-0666</strain>
    </source>
</reference>
<name>A0ABU9VF50_9BACI</name>
<evidence type="ECO:0000313" key="2">
    <source>
        <dbReference type="Proteomes" id="UP001418796"/>
    </source>
</evidence>
<sequence>MFFKRKKLQCSTCKKEFQSDEKLALFVRAGKLNGVTNLKAFAKLQRLECLDCVAKGSK</sequence>
<gene>
    <name evidence="1" type="ORF">MKY91_04680</name>
</gene>
<dbReference type="EMBL" id="JBCITK010000001">
    <property type="protein sequence ID" value="MEN0642459.1"/>
    <property type="molecule type" value="Genomic_DNA"/>
</dbReference>
<dbReference type="Proteomes" id="UP001418796">
    <property type="component" value="Unassembled WGS sequence"/>
</dbReference>
<accession>A0ABU9VF50</accession>
<keyword evidence="2" id="KW-1185">Reference proteome</keyword>
<proteinExistence type="predicted"/>
<protein>
    <recommendedName>
        <fullName evidence="3">Fe3+ hydroxamate ABC transporter substrate-binding protein</fullName>
    </recommendedName>
</protein>
<comment type="caution">
    <text evidence="1">The sequence shown here is derived from an EMBL/GenBank/DDBJ whole genome shotgun (WGS) entry which is preliminary data.</text>
</comment>
<dbReference type="RefSeq" id="WP_343129582.1">
    <property type="nucleotide sequence ID" value="NZ_JBCITK010000001.1"/>
</dbReference>
<evidence type="ECO:0008006" key="3">
    <source>
        <dbReference type="Google" id="ProtNLM"/>
    </source>
</evidence>